<evidence type="ECO:0000313" key="3">
    <source>
        <dbReference type="Proteomes" id="UP000041254"/>
    </source>
</evidence>
<dbReference type="Proteomes" id="UP000041254">
    <property type="component" value="Unassembled WGS sequence"/>
</dbReference>
<dbReference type="EMBL" id="CDMY01000258">
    <property type="protein sequence ID" value="CEL97903.1"/>
    <property type="molecule type" value="Genomic_DNA"/>
</dbReference>
<feature type="region of interest" description="Disordered" evidence="1">
    <location>
        <begin position="364"/>
        <end position="429"/>
    </location>
</feature>
<organism evidence="2 3">
    <name type="scientific">Vitrella brassicaformis (strain CCMP3155)</name>
    <dbReference type="NCBI Taxonomy" id="1169540"/>
    <lineage>
        <taxon>Eukaryota</taxon>
        <taxon>Sar</taxon>
        <taxon>Alveolata</taxon>
        <taxon>Colpodellida</taxon>
        <taxon>Vitrellaceae</taxon>
        <taxon>Vitrella</taxon>
    </lineage>
</organism>
<accession>A0A0G4EM30</accession>
<dbReference type="VEuPathDB" id="CryptoDB:Vbra_7778"/>
<protein>
    <submittedName>
        <fullName evidence="2">Uncharacterized protein</fullName>
    </submittedName>
</protein>
<name>A0A0G4EM30_VITBC</name>
<evidence type="ECO:0000256" key="1">
    <source>
        <dbReference type="SAM" id="MobiDB-lite"/>
    </source>
</evidence>
<keyword evidence="3" id="KW-1185">Reference proteome</keyword>
<sequence length="942" mass="101544">MQQHDSPARRRGVAGGHDPVVVVEGGVHMGRLGTPVPSSQLHNHHDVDARMSLSAASRIPVLPPSKDPVEVGVVPGNDANCTTSPAHPSHPSHSPRPHPAMAFPPPPPHPYFVPPFVMPQGMYLPPHHLMMQPPPVPIAAAASSMGAGGHPMPTSAEEVMRAHEGHMSIGREVGPPKASSGLGPRLPTIVSPRSRGKRTPPPSATGGTQIADDKNNQHGSFAAAAAAASSGGPAPPLPLPHPSHLHPIPTSGSPMVSPALPHLLHPQQPATSTCQDTTTAMAMALLHHRWAQQNNAFLRDKFAHPEEILRFSADQNAFVLTLDGLPAADGQLSFTTAPEGDGAVTEGSLTAALNKALMLAEEHLRQGEDDKGVSRRPAEEGETRRNGSEADETQQHSRRRSSPLRRPPRLLMHRHHRPWRCPQTRPVLPRLNEGASQDAAEEVPVSLVTESAPAAASATDAEAAPAPLIAEQHVPQSQPSPSAVRTYNKKRIDISEHHLTGEYFFNSRTMSLRATLAGEECIVKVRTPNSLLQVMGADMSDKLGRRYANVVSFRGVEDEAQLLHRLEGQLEAPKLLSRGFVSAAAPFKVRLKLPDLTSYTSMAEGEETFEFRLTGPFYAVELLKFGGCDAPNMTQLTLLRAAINLANKQQLDPAAALGAFQRSYGKPIPTALFDAVAATAPEALHRCLLRALEVMHGFSKPKKAHEMPEAASEDDGFPPTKPYSPLLGQLPMQTNDEETIPATHLPAVWTRDGGEFVREMRRNQAVDAANPGLFMAIPPTFVPLSCTLKEAAREDIAPDSPYTDVYGTAMTVAMCALAGHPSWCESFKGWSHPWHAAEPTTLHSRITAVREQQKAEARGTDAAAMSRVRTQGLQELERVHQHLIRDIEATAAQESTRGGRLDLDIALACLRFIPPLGERPGDISLQPLIEEVNHLIASAYGH</sequence>
<feature type="compositionally biased region" description="Basic and acidic residues" evidence="1">
    <location>
        <begin position="364"/>
        <end position="388"/>
    </location>
</feature>
<proteinExistence type="predicted"/>
<gene>
    <name evidence="2" type="ORF">Vbra_7778</name>
</gene>
<feature type="compositionally biased region" description="Low complexity" evidence="1">
    <location>
        <begin position="222"/>
        <end position="232"/>
    </location>
</feature>
<feature type="region of interest" description="Disordered" evidence="1">
    <location>
        <begin position="169"/>
        <end position="252"/>
    </location>
</feature>
<dbReference type="InParanoid" id="A0A0G4EM30"/>
<reference evidence="2 3" key="1">
    <citation type="submission" date="2014-11" db="EMBL/GenBank/DDBJ databases">
        <authorList>
            <person name="Zhu J."/>
            <person name="Qi W."/>
            <person name="Song R."/>
        </authorList>
    </citation>
    <scope>NUCLEOTIDE SEQUENCE [LARGE SCALE GENOMIC DNA]</scope>
</reference>
<evidence type="ECO:0000313" key="2">
    <source>
        <dbReference type="EMBL" id="CEL97903.1"/>
    </source>
</evidence>
<feature type="compositionally biased region" description="Basic residues" evidence="1">
    <location>
        <begin position="396"/>
        <end position="419"/>
    </location>
</feature>
<dbReference type="AlphaFoldDB" id="A0A0G4EM30"/>